<sequence length="332" mass="36885">MTQLKTILVTGGAGYVGSALVPKLLKEGYAARVLDLYIYGDDVFDAVKNNPDLTEIRGDIRDKDVLQKAVSGCDAVIHLACISNDPSYELNPDLGKSINYDAFLSLVDISKASGIKRFIYASSSSVYGIKDEPEVTEDLSLEPLTDYSKYKALCEEYLRDAATDDFVVTTIRPSTVCGYSPRLRLDLTVNILTNHAINNGKITVFGGDQKRPNLHIEDMTDVYLFLLAQSSGKIHKKIYNVGYENYKVKEIAQMVKATLGGDIPVKTTPSDDIRSYHVSSKKIKEELGFESKHSVEDAIQDLAEAFRAGKVKNPMEDIRYYNIRTMQAIDLV</sequence>
<proteinExistence type="predicted"/>
<dbReference type="InterPro" id="IPR001509">
    <property type="entry name" value="Epimerase_deHydtase"/>
</dbReference>
<dbReference type="AlphaFoldDB" id="A0A484HLR0"/>
<dbReference type="SUPFAM" id="SSF51735">
    <property type="entry name" value="NAD(P)-binding Rossmann-fold domains"/>
    <property type="match status" value="1"/>
</dbReference>
<gene>
    <name evidence="2" type="ORF">EPICR_40108</name>
</gene>
<dbReference type="PANTHER" id="PTHR43245">
    <property type="entry name" value="BIFUNCTIONAL POLYMYXIN RESISTANCE PROTEIN ARNA"/>
    <property type="match status" value="1"/>
</dbReference>
<evidence type="ECO:0000259" key="1">
    <source>
        <dbReference type="Pfam" id="PF01370"/>
    </source>
</evidence>
<name>A0A484HLR0_9BACT</name>
<dbReference type="CDD" id="cd08946">
    <property type="entry name" value="SDR_e"/>
    <property type="match status" value="1"/>
</dbReference>
<evidence type="ECO:0000313" key="2">
    <source>
        <dbReference type="EMBL" id="VEN74526.1"/>
    </source>
</evidence>
<feature type="domain" description="NAD-dependent epimerase/dehydratase" evidence="1">
    <location>
        <begin position="7"/>
        <end position="242"/>
    </location>
</feature>
<reference evidence="2" key="1">
    <citation type="submission" date="2019-01" db="EMBL/GenBank/DDBJ databases">
        <authorList>
            <consortium name="Genoscope - CEA"/>
            <person name="William W."/>
        </authorList>
    </citation>
    <scope>NUCLEOTIDE SEQUENCE</scope>
    <source>
        <strain evidence="2">CR-1</strain>
    </source>
</reference>
<dbReference type="Gene3D" id="3.40.50.720">
    <property type="entry name" value="NAD(P)-binding Rossmann-like Domain"/>
    <property type="match status" value="1"/>
</dbReference>
<dbReference type="InterPro" id="IPR050177">
    <property type="entry name" value="Lipid_A_modif_metabolic_enz"/>
</dbReference>
<organism evidence="2">
    <name type="scientific">uncultured Desulfobacteraceae bacterium</name>
    <dbReference type="NCBI Taxonomy" id="218296"/>
    <lineage>
        <taxon>Bacteria</taxon>
        <taxon>Pseudomonadati</taxon>
        <taxon>Thermodesulfobacteriota</taxon>
        <taxon>Desulfobacteria</taxon>
        <taxon>Desulfobacterales</taxon>
        <taxon>Desulfobacteraceae</taxon>
        <taxon>environmental samples</taxon>
    </lineage>
</organism>
<dbReference type="EMBL" id="CAACVI010000034">
    <property type="protein sequence ID" value="VEN74526.1"/>
    <property type="molecule type" value="Genomic_DNA"/>
</dbReference>
<dbReference type="PANTHER" id="PTHR43245:SF23">
    <property type="entry name" value="NAD(P)-BINDING DOMAIN-CONTAINING PROTEIN"/>
    <property type="match status" value="1"/>
</dbReference>
<dbReference type="Pfam" id="PF01370">
    <property type="entry name" value="Epimerase"/>
    <property type="match status" value="1"/>
</dbReference>
<accession>A0A484HLR0</accession>
<protein>
    <submittedName>
        <fullName evidence="2">UDP-glucose 4-epimerase</fullName>
    </submittedName>
</protein>
<dbReference type="InterPro" id="IPR036291">
    <property type="entry name" value="NAD(P)-bd_dom_sf"/>
</dbReference>